<dbReference type="AlphaFoldDB" id="A0A914YKY1"/>
<reference evidence="2" key="1">
    <citation type="submission" date="2022-11" db="UniProtKB">
        <authorList>
            <consortium name="WormBaseParasite"/>
        </authorList>
    </citation>
    <scope>IDENTIFICATION</scope>
</reference>
<evidence type="ECO:0000313" key="2">
    <source>
        <dbReference type="WBParaSite" id="PSU_v2.g19533.t1"/>
    </source>
</evidence>
<dbReference type="Proteomes" id="UP000887577">
    <property type="component" value="Unplaced"/>
</dbReference>
<keyword evidence="1" id="KW-1185">Reference proteome</keyword>
<proteinExistence type="predicted"/>
<organism evidence="1 2">
    <name type="scientific">Panagrolaimus superbus</name>
    <dbReference type="NCBI Taxonomy" id="310955"/>
    <lineage>
        <taxon>Eukaryota</taxon>
        <taxon>Metazoa</taxon>
        <taxon>Ecdysozoa</taxon>
        <taxon>Nematoda</taxon>
        <taxon>Chromadorea</taxon>
        <taxon>Rhabditida</taxon>
        <taxon>Tylenchina</taxon>
        <taxon>Panagrolaimomorpha</taxon>
        <taxon>Panagrolaimoidea</taxon>
        <taxon>Panagrolaimidae</taxon>
        <taxon>Panagrolaimus</taxon>
    </lineage>
</organism>
<sequence>MDDGIWHVHEKYCDGSSLSVAEGIRYGIDCRVNVAYGNIQQQLAGPQNMSKLGVADKAPIRQVRKVCLILTIFMI</sequence>
<protein>
    <submittedName>
        <fullName evidence="2">Uncharacterized protein</fullName>
    </submittedName>
</protein>
<accession>A0A914YKY1</accession>
<name>A0A914YKY1_9BILA</name>
<dbReference type="WBParaSite" id="PSU_v2.g19533.t1">
    <property type="protein sequence ID" value="PSU_v2.g19533.t1"/>
    <property type="gene ID" value="PSU_v2.g19533"/>
</dbReference>
<evidence type="ECO:0000313" key="1">
    <source>
        <dbReference type="Proteomes" id="UP000887577"/>
    </source>
</evidence>